<evidence type="ECO:0000256" key="6">
    <source>
        <dbReference type="ARBA" id="ARBA00022840"/>
    </source>
</evidence>
<dbReference type="GO" id="GO:0140359">
    <property type="term" value="F:ABC-type transporter activity"/>
    <property type="evidence" value="ECO:0007669"/>
    <property type="project" value="InterPro"/>
</dbReference>
<evidence type="ECO:0000256" key="4">
    <source>
        <dbReference type="ARBA" id="ARBA00022692"/>
    </source>
</evidence>
<dbReference type="EMBL" id="VJON01000005">
    <property type="protein sequence ID" value="TSE35767.1"/>
    <property type="molecule type" value="Genomic_DNA"/>
</dbReference>
<dbReference type="Gene3D" id="1.20.1560.10">
    <property type="entry name" value="ABC transporter type 1, transmembrane domain"/>
    <property type="match status" value="1"/>
</dbReference>
<evidence type="ECO:0000259" key="12">
    <source>
        <dbReference type="PROSITE" id="PS50929"/>
    </source>
</evidence>
<dbReference type="Gene3D" id="3.40.50.300">
    <property type="entry name" value="P-loop containing nucleotide triphosphate hydrolases"/>
    <property type="match status" value="1"/>
</dbReference>
<evidence type="ECO:0000256" key="9">
    <source>
        <dbReference type="SAM" id="MobiDB-lite"/>
    </source>
</evidence>
<feature type="transmembrane region" description="Helical" evidence="10">
    <location>
        <begin position="44"/>
        <end position="65"/>
    </location>
</feature>
<sequence length="633" mass="68813">MRGRSTLARGLPLPAPASEGHPQTSDAAVLRALLPYVWPYRLRVAAALALMVAAKLATVGVPVLLKVLVDALTPGAPAAAAWWAAPVALVLAYGALRLSATALTELREWVFLPVTESVTRAIARRAFDHLMGLGLRFHLQRQTGVLTRDIERGTRAVQSLVSYSLYSVLPTLVEVLLVLTLLGAAFGAWYVAVTLAALVAYVAFTVRVTQWRTGIRRQMNEAESISSGRAIDALLNYETVKYFNNEGWEAQRYDDSLLRLRRARMRTQASLSLLNVGQQAIIAVALVALLWHAVAAVQAGAMTLGDLVMVNAFLLQLTMPLNFLGVLYREIRQSLTDLARLFDLLQQPLEVRDAPDARPLRVSGPPEVRFEDVHFAYERERVILRGVSFTIPAGRTVAVVGASGAGKSTLARLLFRFYDVGRPGDSAGAGRILIDGQDVRTLTLDSLRRAIGVVPQDTVLFNDTIEYNIRYGRPEADFDAVREAARAAHILAFIERLPQGWQTVVGERGLKLSGGEKQRVAIARTLLKDPPILILDEATSALDSVSERAIQGELRRLARNRTTLVIAHRLSTIVDADEIVVLEHGQVIERGTHAALLAAGGRYAQLWALQHSAAAAAEPVAAAAGDHDGNQVA</sequence>
<evidence type="ECO:0000256" key="10">
    <source>
        <dbReference type="SAM" id="Phobius"/>
    </source>
</evidence>
<comment type="subcellular location">
    <subcellularLocation>
        <location evidence="1">Cell membrane</location>
        <topology evidence="1">Multi-pass membrane protein</topology>
    </subcellularLocation>
</comment>
<proteinExistence type="predicted"/>
<protein>
    <submittedName>
        <fullName evidence="13">ATM1-type heavy metal exporter</fullName>
    </submittedName>
</protein>
<keyword evidence="5" id="KW-0547">Nucleotide-binding</keyword>
<dbReference type="CDD" id="cd18582">
    <property type="entry name" value="ABC_6TM_ATM1_ABCB7"/>
    <property type="match status" value="1"/>
</dbReference>
<keyword evidence="4 10" id="KW-0812">Transmembrane</keyword>
<feature type="domain" description="ABC transporter" evidence="11">
    <location>
        <begin position="368"/>
        <end position="609"/>
    </location>
</feature>
<dbReference type="GO" id="GO:0005524">
    <property type="term" value="F:ATP binding"/>
    <property type="evidence" value="ECO:0007669"/>
    <property type="project" value="UniProtKB-KW"/>
</dbReference>
<evidence type="ECO:0000259" key="11">
    <source>
        <dbReference type="PROSITE" id="PS50893"/>
    </source>
</evidence>
<evidence type="ECO:0000313" key="14">
    <source>
        <dbReference type="Proteomes" id="UP000318294"/>
    </source>
</evidence>
<evidence type="ECO:0000256" key="8">
    <source>
        <dbReference type="ARBA" id="ARBA00023136"/>
    </source>
</evidence>
<evidence type="ECO:0000256" key="2">
    <source>
        <dbReference type="ARBA" id="ARBA00022448"/>
    </source>
</evidence>
<dbReference type="PANTHER" id="PTHR24221">
    <property type="entry name" value="ATP-BINDING CASSETTE SUB-FAMILY B"/>
    <property type="match status" value="1"/>
</dbReference>
<keyword evidence="3" id="KW-1003">Cell membrane</keyword>
<dbReference type="Pfam" id="PF00664">
    <property type="entry name" value="ABC_membrane"/>
    <property type="match status" value="1"/>
</dbReference>
<dbReference type="CDD" id="cd03253">
    <property type="entry name" value="ABCC_ATM1_transporter"/>
    <property type="match status" value="1"/>
</dbReference>
<dbReference type="GO" id="GO:0005886">
    <property type="term" value="C:plasma membrane"/>
    <property type="evidence" value="ECO:0007669"/>
    <property type="project" value="UniProtKB-SubCell"/>
</dbReference>
<dbReference type="PROSITE" id="PS00211">
    <property type="entry name" value="ABC_TRANSPORTER_1"/>
    <property type="match status" value="1"/>
</dbReference>
<dbReference type="SMART" id="SM00382">
    <property type="entry name" value="AAA"/>
    <property type="match status" value="1"/>
</dbReference>
<reference evidence="13 14" key="1">
    <citation type="submission" date="2019-07" db="EMBL/GenBank/DDBJ databases">
        <title>Tepidimonas charontis SPSP-6 draft genome.</title>
        <authorList>
            <person name="Da Costa M.S."/>
            <person name="Froufe H.J.C."/>
            <person name="Egas C."/>
            <person name="Albuquerque L."/>
        </authorList>
    </citation>
    <scope>NUCLEOTIDE SEQUENCE [LARGE SCALE GENOMIC DNA]</scope>
    <source>
        <strain evidence="13 14">SPSP-6</strain>
    </source>
</reference>
<accession>A0A554XIV9</accession>
<feature type="transmembrane region" description="Helical" evidence="10">
    <location>
        <begin position="188"/>
        <end position="209"/>
    </location>
</feature>
<dbReference type="SUPFAM" id="SSF52540">
    <property type="entry name" value="P-loop containing nucleoside triphosphate hydrolases"/>
    <property type="match status" value="1"/>
</dbReference>
<organism evidence="13 14">
    <name type="scientific">Tepidimonas charontis</name>
    <dbReference type="NCBI Taxonomy" id="2267262"/>
    <lineage>
        <taxon>Bacteria</taxon>
        <taxon>Pseudomonadati</taxon>
        <taxon>Pseudomonadota</taxon>
        <taxon>Betaproteobacteria</taxon>
        <taxon>Burkholderiales</taxon>
        <taxon>Tepidimonas</taxon>
    </lineage>
</organism>
<evidence type="ECO:0000256" key="1">
    <source>
        <dbReference type="ARBA" id="ARBA00004651"/>
    </source>
</evidence>
<name>A0A554XIV9_9BURK</name>
<dbReference type="PROSITE" id="PS50929">
    <property type="entry name" value="ABC_TM1F"/>
    <property type="match status" value="1"/>
</dbReference>
<dbReference type="InterPro" id="IPR011527">
    <property type="entry name" value="ABC1_TM_dom"/>
</dbReference>
<dbReference type="AlphaFoldDB" id="A0A554XIV9"/>
<dbReference type="PROSITE" id="PS50893">
    <property type="entry name" value="ABC_TRANSPORTER_2"/>
    <property type="match status" value="1"/>
</dbReference>
<dbReference type="InterPro" id="IPR003439">
    <property type="entry name" value="ABC_transporter-like_ATP-bd"/>
</dbReference>
<feature type="region of interest" description="Disordered" evidence="9">
    <location>
        <begin position="1"/>
        <end position="22"/>
    </location>
</feature>
<evidence type="ECO:0000256" key="5">
    <source>
        <dbReference type="ARBA" id="ARBA00022741"/>
    </source>
</evidence>
<dbReference type="InterPro" id="IPR003593">
    <property type="entry name" value="AAA+_ATPase"/>
</dbReference>
<dbReference type="Proteomes" id="UP000318294">
    <property type="component" value="Unassembled WGS sequence"/>
</dbReference>
<dbReference type="SUPFAM" id="SSF90123">
    <property type="entry name" value="ABC transporter transmembrane region"/>
    <property type="match status" value="1"/>
</dbReference>
<gene>
    <name evidence="13" type="primary">atm1</name>
    <name evidence="13" type="ORF">Tchar_00550</name>
</gene>
<feature type="transmembrane region" description="Helical" evidence="10">
    <location>
        <begin position="307"/>
        <end position="328"/>
    </location>
</feature>
<evidence type="ECO:0000313" key="13">
    <source>
        <dbReference type="EMBL" id="TSE35767.1"/>
    </source>
</evidence>
<keyword evidence="7 10" id="KW-1133">Transmembrane helix</keyword>
<keyword evidence="8 10" id="KW-0472">Membrane</keyword>
<dbReference type="FunFam" id="3.40.50.300:FF:000186">
    <property type="entry name" value="ATP-binding cassette sub-family B member 7, mitochondrial"/>
    <property type="match status" value="1"/>
</dbReference>
<keyword evidence="2" id="KW-0813">Transport</keyword>
<dbReference type="GO" id="GO:0006879">
    <property type="term" value="P:intracellular iron ion homeostasis"/>
    <property type="evidence" value="ECO:0007669"/>
    <property type="project" value="TreeGrafter"/>
</dbReference>
<dbReference type="InterPro" id="IPR017871">
    <property type="entry name" value="ABC_transporter-like_CS"/>
</dbReference>
<feature type="transmembrane region" description="Helical" evidence="10">
    <location>
        <begin position="77"/>
        <end position="96"/>
    </location>
</feature>
<evidence type="ECO:0000256" key="7">
    <source>
        <dbReference type="ARBA" id="ARBA00022989"/>
    </source>
</evidence>
<dbReference type="PANTHER" id="PTHR24221:SF402">
    <property type="entry name" value="IRON-SULFUR CLUSTERS TRANSPORTER ABCB7, MITOCHONDRIAL"/>
    <property type="match status" value="1"/>
</dbReference>
<dbReference type="InterPro" id="IPR039421">
    <property type="entry name" value="Type_1_exporter"/>
</dbReference>
<dbReference type="RefSeq" id="WP_144327566.1">
    <property type="nucleotide sequence ID" value="NZ_VJON01000005.1"/>
</dbReference>
<keyword evidence="14" id="KW-1185">Reference proteome</keyword>
<keyword evidence="6" id="KW-0067">ATP-binding</keyword>
<dbReference type="OrthoDB" id="8554730at2"/>
<feature type="domain" description="ABC transmembrane type-1" evidence="12">
    <location>
        <begin position="45"/>
        <end position="333"/>
    </location>
</feature>
<dbReference type="InterPro" id="IPR027417">
    <property type="entry name" value="P-loop_NTPase"/>
</dbReference>
<dbReference type="GO" id="GO:0016887">
    <property type="term" value="F:ATP hydrolysis activity"/>
    <property type="evidence" value="ECO:0007669"/>
    <property type="project" value="InterPro"/>
</dbReference>
<comment type="caution">
    <text evidence="13">The sequence shown here is derived from an EMBL/GenBank/DDBJ whole genome shotgun (WGS) entry which is preliminary data.</text>
</comment>
<feature type="transmembrane region" description="Helical" evidence="10">
    <location>
        <begin position="160"/>
        <end position="182"/>
    </location>
</feature>
<feature type="transmembrane region" description="Helical" evidence="10">
    <location>
        <begin position="271"/>
        <end position="295"/>
    </location>
</feature>
<evidence type="ECO:0000256" key="3">
    <source>
        <dbReference type="ARBA" id="ARBA00022475"/>
    </source>
</evidence>
<dbReference type="InterPro" id="IPR036640">
    <property type="entry name" value="ABC1_TM_sf"/>
</dbReference>
<dbReference type="Pfam" id="PF00005">
    <property type="entry name" value="ABC_tran"/>
    <property type="match status" value="1"/>
</dbReference>